<evidence type="ECO:0000313" key="3">
    <source>
        <dbReference type="Proteomes" id="UP000537890"/>
    </source>
</evidence>
<keyword evidence="1" id="KW-1133">Transmembrane helix</keyword>
<organism evidence="2 3">
    <name type="scientific">Candidatus Methanofishera endochildressiae</name>
    <dbReference type="NCBI Taxonomy" id="2738884"/>
    <lineage>
        <taxon>Bacteria</taxon>
        <taxon>Pseudomonadati</taxon>
        <taxon>Pseudomonadota</taxon>
        <taxon>Gammaproteobacteria</taxon>
        <taxon>Candidatus Methanofishera</taxon>
    </lineage>
</organism>
<protein>
    <submittedName>
        <fullName evidence="2">Uncharacterized protein</fullName>
    </submittedName>
</protein>
<proteinExistence type="predicted"/>
<gene>
    <name evidence="2" type="ORF">H0A75_04680</name>
</gene>
<name>A0A7Z0SDI9_9GAMM</name>
<dbReference type="Proteomes" id="UP000537890">
    <property type="component" value="Unassembled WGS sequence"/>
</dbReference>
<dbReference type="EMBL" id="JACCHS010000067">
    <property type="protein sequence ID" value="NYT47001.1"/>
    <property type="molecule type" value="Genomic_DNA"/>
</dbReference>
<dbReference type="AlphaFoldDB" id="A0A7Z0SDI9"/>
<sequence>MKHYGLLLLGIWLIARSLLDLLNAHFSYDKILLACIALAAGIFLSAYELKAKLESIGTLLLGIWLIIGAAMVLFKFTFPSSQIFMTILAMLAGLLLIVRK</sequence>
<evidence type="ECO:0000256" key="1">
    <source>
        <dbReference type="SAM" id="Phobius"/>
    </source>
</evidence>
<keyword evidence="1" id="KW-0472">Membrane</keyword>
<feature type="transmembrane region" description="Helical" evidence="1">
    <location>
        <begin position="56"/>
        <end position="74"/>
    </location>
</feature>
<feature type="transmembrane region" description="Helical" evidence="1">
    <location>
        <begin position="31"/>
        <end position="49"/>
    </location>
</feature>
<accession>A0A7Z0SDI9</accession>
<evidence type="ECO:0000313" key="2">
    <source>
        <dbReference type="EMBL" id="NYT47001.1"/>
    </source>
</evidence>
<comment type="caution">
    <text evidence="2">The sequence shown here is derived from an EMBL/GenBank/DDBJ whole genome shotgun (WGS) entry which is preliminary data.</text>
</comment>
<feature type="transmembrane region" description="Helical" evidence="1">
    <location>
        <begin position="80"/>
        <end position="98"/>
    </location>
</feature>
<reference evidence="2 3" key="1">
    <citation type="submission" date="2020-05" db="EMBL/GenBank/DDBJ databases">
        <title>Horizontal transmission and recombination maintain forever young bacterial symbiont genomes.</title>
        <authorList>
            <person name="Russell S.L."/>
            <person name="Pepper-Tunick E."/>
            <person name="Svedberg J."/>
            <person name="Byrne A."/>
            <person name="Ruelas Castillo J."/>
            <person name="Vollmers C."/>
            <person name="Beinart R.A."/>
            <person name="Corbett-Detig R."/>
        </authorList>
    </citation>
    <scope>NUCLEOTIDE SEQUENCE [LARGE SCALE GENOMIC DNA]</scope>
    <source>
        <strain evidence="2">4727-3</strain>
    </source>
</reference>
<keyword evidence="1" id="KW-0812">Transmembrane</keyword>